<dbReference type="RefSeq" id="WP_179634353.1">
    <property type="nucleotide sequence ID" value="NZ_JACCFH010000001.1"/>
</dbReference>
<reference evidence="2 3" key="1">
    <citation type="submission" date="2020-07" db="EMBL/GenBank/DDBJ databases">
        <title>Genomic Encyclopedia of Archaeal and Bacterial Type Strains, Phase II (KMG-II): from individual species to whole genera.</title>
        <authorList>
            <person name="Goeker M."/>
        </authorList>
    </citation>
    <scope>NUCLEOTIDE SEQUENCE [LARGE SCALE GENOMIC DNA]</scope>
    <source>
        <strain evidence="2 3">DSM 21226</strain>
    </source>
</reference>
<keyword evidence="1" id="KW-0472">Membrane</keyword>
<keyword evidence="1" id="KW-1133">Transmembrane helix</keyword>
<dbReference type="EMBL" id="JACCFH010000001">
    <property type="protein sequence ID" value="NYG33607.1"/>
    <property type="molecule type" value="Genomic_DNA"/>
</dbReference>
<proteinExistence type="predicted"/>
<feature type="transmembrane region" description="Helical" evidence="1">
    <location>
        <begin position="6"/>
        <end position="25"/>
    </location>
</feature>
<comment type="caution">
    <text evidence="2">The sequence shown here is derived from an EMBL/GenBank/DDBJ whole genome shotgun (WGS) entry which is preliminary data.</text>
</comment>
<evidence type="ECO:0000313" key="2">
    <source>
        <dbReference type="EMBL" id="NYG33607.1"/>
    </source>
</evidence>
<dbReference type="AlphaFoldDB" id="A0A7Y9QY42"/>
<keyword evidence="3" id="KW-1185">Reference proteome</keyword>
<sequence>MSDPVIVAFIAGAVAFGVAYINSVLSESYRRFRDRTTLAASLAGELGAYENAWPILTEMLDQLIEGAEADSPALGFLRPMERPKDFIYEKSVERLGLLGASACESVVYVYSNINAFRQAFEIIAREHKEMSPLEIQSRAKGCQAALQRAATRGEVLLNSLRRISNAKFVPDWPWSPWLALLRW</sequence>
<dbReference type="Proteomes" id="UP000518288">
    <property type="component" value="Unassembled WGS sequence"/>
</dbReference>
<evidence type="ECO:0000256" key="1">
    <source>
        <dbReference type="SAM" id="Phobius"/>
    </source>
</evidence>
<evidence type="ECO:0000313" key="3">
    <source>
        <dbReference type="Proteomes" id="UP000518288"/>
    </source>
</evidence>
<keyword evidence="1" id="KW-0812">Transmembrane</keyword>
<gene>
    <name evidence="2" type="ORF">BDD16_002593</name>
</gene>
<accession>A0A7Y9QY42</accession>
<protein>
    <submittedName>
        <fullName evidence="2">Uncharacterized protein</fullName>
    </submittedName>
</protein>
<organism evidence="2 3">
    <name type="scientific">Sphaerotilus montanus</name>
    <dbReference type="NCBI Taxonomy" id="522889"/>
    <lineage>
        <taxon>Bacteria</taxon>
        <taxon>Pseudomonadati</taxon>
        <taxon>Pseudomonadota</taxon>
        <taxon>Betaproteobacteria</taxon>
        <taxon>Burkholderiales</taxon>
        <taxon>Sphaerotilaceae</taxon>
        <taxon>Sphaerotilus</taxon>
    </lineage>
</organism>
<name>A0A7Y9QY42_9BURK</name>